<sequence>MPADVSKAELTVLKVLWKQQPLSVREVHDHLHTNWAYTTTKTVMDRMTGKGLLARSNQHGVNIYVPLVSRAEGMVQWVRFFADQVLDMGYDEVLNLFDRKQQYSQEELDELAALLKDQDNDKKTLT</sequence>
<evidence type="ECO:0000256" key="3">
    <source>
        <dbReference type="ARBA" id="ARBA00023125"/>
    </source>
</evidence>
<keyword evidence="3" id="KW-0238">DNA-binding</keyword>
<dbReference type="RefSeq" id="WP_167181247.1">
    <property type="nucleotide sequence ID" value="NZ_JAAONZ010000001.1"/>
</dbReference>
<evidence type="ECO:0000313" key="6">
    <source>
        <dbReference type="Proteomes" id="UP000787472"/>
    </source>
</evidence>
<dbReference type="InterPro" id="IPR005650">
    <property type="entry name" value="BlaI_family"/>
</dbReference>
<protein>
    <submittedName>
        <fullName evidence="5">BlaI/MecI/CopY family transcriptional regulator</fullName>
    </submittedName>
</protein>
<keyword evidence="6" id="KW-1185">Reference proteome</keyword>
<reference evidence="5" key="1">
    <citation type="submission" date="2020-03" db="EMBL/GenBank/DDBJ databases">
        <authorList>
            <person name="Guo F."/>
        </authorList>
    </citation>
    <scope>NUCLEOTIDE SEQUENCE</scope>
    <source>
        <strain evidence="5">JCM 30134</strain>
    </source>
</reference>
<dbReference type="SUPFAM" id="SSF46785">
    <property type="entry name" value="Winged helix' DNA-binding domain"/>
    <property type="match status" value="1"/>
</dbReference>
<dbReference type="GO" id="GO:0045892">
    <property type="term" value="P:negative regulation of DNA-templated transcription"/>
    <property type="evidence" value="ECO:0007669"/>
    <property type="project" value="InterPro"/>
</dbReference>
<dbReference type="PIRSF" id="PIRSF019455">
    <property type="entry name" value="CopR_AtkY"/>
    <property type="match status" value="1"/>
</dbReference>
<organism evidence="5 6">
    <name type="scientific">Pseudomaricurvus hydrocarbonicus</name>
    <dbReference type="NCBI Taxonomy" id="1470433"/>
    <lineage>
        <taxon>Bacteria</taxon>
        <taxon>Pseudomonadati</taxon>
        <taxon>Pseudomonadota</taxon>
        <taxon>Gammaproteobacteria</taxon>
        <taxon>Cellvibrionales</taxon>
        <taxon>Cellvibrionaceae</taxon>
        <taxon>Pseudomaricurvus</taxon>
    </lineage>
</organism>
<accession>A0A9E5MLP7</accession>
<evidence type="ECO:0000256" key="1">
    <source>
        <dbReference type="ARBA" id="ARBA00011046"/>
    </source>
</evidence>
<dbReference type="EMBL" id="JAAONZ010000001">
    <property type="protein sequence ID" value="NHO64340.1"/>
    <property type="molecule type" value="Genomic_DNA"/>
</dbReference>
<comment type="caution">
    <text evidence="5">The sequence shown here is derived from an EMBL/GenBank/DDBJ whole genome shotgun (WGS) entry which is preliminary data.</text>
</comment>
<comment type="similarity">
    <text evidence="1">Belongs to the BlaI transcriptional regulatory family.</text>
</comment>
<gene>
    <name evidence="5" type="ORF">G8770_02105</name>
</gene>
<dbReference type="Gene3D" id="1.10.10.10">
    <property type="entry name" value="Winged helix-like DNA-binding domain superfamily/Winged helix DNA-binding domain"/>
    <property type="match status" value="1"/>
</dbReference>
<dbReference type="GO" id="GO:0003677">
    <property type="term" value="F:DNA binding"/>
    <property type="evidence" value="ECO:0007669"/>
    <property type="project" value="UniProtKB-KW"/>
</dbReference>
<dbReference type="Proteomes" id="UP000787472">
    <property type="component" value="Unassembled WGS sequence"/>
</dbReference>
<keyword evidence="4" id="KW-0804">Transcription</keyword>
<dbReference type="InterPro" id="IPR036390">
    <property type="entry name" value="WH_DNA-bd_sf"/>
</dbReference>
<proteinExistence type="inferred from homology"/>
<keyword evidence="2" id="KW-0805">Transcription regulation</keyword>
<dbReference type="InterPro" id="IPR036388">
    <property type="entry name" value="WH-like_DNA-bd_sf"/>
</dbReference>
<evidence type="ECO:0000313" key="5">
    <source>
        <dbReference type="EMBL" id="NHO64340.1"/>
    </source>
</evidence>
<evidence type="ECO:0000256" key="2">
    <source>
        <dbReference type="ARBA" id="ARBA00023015"/>
    </source>
</evidence>
<name>A0A9E5MLP7_9GAMM</name>
<dbReference type="Pfam" id="PF03965">
    <property type="entry name" value="Penicillinase_R"/>
    <property type="match status" value="1"/>
</dbReference>
<evidence type="ECO:0000256" key="4">
    <source>
        <dbReference type="ARBA" id="ARBA00023163"/>
    </source>
</evidence>
<dbReference type="AlphaFoldDB" id="A0A9E5MLP7"/>